<comment type="caution">
    <text evidence="4">The sequence shown here is derived from an EMBL/GenBank/DDBJ whole genome shotgun (WGS) entry which is preliminary data.</text>
</comment>
<sequence>MSKSQGKQILASGLYKRLSRLLKFFTAQVPGDRVLNFGADPAFGKYKQFFPDDAIAHPAKANASMVEWIILKYTKPGDVIVDPMSGTFSTCVIAAVNNRHGIGAELEDKFYKWGLEAKRRVERIPTLTQKGRMVVLKGDARELSKVLRENADAVVFSPPFAGAKQVIDTKFYAKALKDLEGRDVSKENAGLRTGEDSDENISNLPYGASAIIFSPPFAQSQVAADKKFLQN</sequence>
<accession>X1LWF3</accession>
<dbReference type="Pfam" id="PF01555">
    <property type="entry name" value="N6_N4_Mtase"/>
    <property type="match status" value="1"/>
</dbReference>
<gene>
    <name evidence="4" type="ORF">S06H3_27752</name>
</gene>
<evidence type="ECO:0000256" key="1">
    <source>
        <dbReference type="ARBA" id="ARBA00022603"/>
    </source>
</evidence>
<reference evidence="4" key="1">
    <citation type="journal article" date="2014" name="Front. Microbiol.">
        <title>High frequency of phylogenetically diverse reductive dehalogenase-homologous genes in deep subseafloor sedimentary metagenomes.</title>
        <authorList>
            <person name="Kawai M."/>
            <person name="Futagami T."/>
            <person name="Toyoda A."/>
            <person name="Takaki Y."/>
            <person name="Nishi S."/>
            <person name="Hori S."/>
            <person name="Arai W."/>
            <person name="Tsubouchi T."/>
            <person name="Morono Y."/>
            <person name="Uchiyama I."/>
            <person name="Ito T."/>
            <person name="Fujiyama A."/>
            <person name="Inagaki F."/>
            <person name="Takami H."/>
        </authorList>
    </citation>
    <scope>NUCLEOTIDE SEQUENCE</scope>
    <source>
        <strain evidence="4">Expedition CK06-06</strain>
    </source>
</reference>
<evidence type="ECO:0000259" key="3">
    <source>
        <dbReference type="Pfam" id="PF01555"/>
    </source>
</evidence>
<proteinExistence type="predicted"/>
<dbReference type="SUPFAM" id="SSF53335">
    <property type="entry name" value="S-adenosyl-L-methionine-dependent methyltransferases"/>
    <property type="match status" value="1"/>
</dbReference>
<dbReference type="GO" id="GO:0003677">
    <property type="term" value="F:DNA binding"/>
    <property type="evidence" value="ECO:0007669"/>
    <property type="project" value="InterPro"/>
</dbReference>
<dbReference type="AlphaFoldDB" id="X1LWF3"/>
<dbReference type="PRINTS" id="PR00508">
    <property type="entry name" value="S21N4MTFRASE"/>
</dbReference>
<protein>
    <recommendedName>
        <fullName evidence="3">DNA methylase N-4/N-6 domain-containing protein</fullName>
    </recommendedName>
</protein>
<dbReference type="GO" id="GO:0008170">
    <property type="term" value="F:N-methyltransferase activity"/>
    <property type="evidence" value="ECO:0007669"/>
    <property type="project" value="InterPro"/>
</dbReference>
<dbReference type="Gene3D" id="3.40.50.150">
    <property type="entry name" value="Vaccinia Virus protein VP39"/>
    <property type="match status" value="1"/>
</dbReference>
<dbReference type="EMBL" id="BARV01016126">
    <property type="protein sequence ID" value="GAI23403.1"/>
    <property type="molecule type" value="Genomic_DNA"/>
</dbReference>
<dbReference type="InterPro" id="IPR029063">
    <property type="entry name" value="SAM-dependent_MTases_sf"/>
</dbReference>
<keyword evidence="1" id="KW-0489">Methyltransferase</keyword>
<evidence type="ECO:0000313" key="4">
    <source>
        <dbReference type="EMBL" id="GAI23403.1"/>
    </source>
</evidence>
<dbReference type="InterPro" id="IPR001091">
    <property type="entry name" value="RM_Methyltransferase"/>
</dbReference>
<keyword evidence="2" id="KW-0808">Transferase</keyword>
<evidence type="ECO:0000256" key="2">
    <source>
        <dbReference type="ARBA" id="ARBA00022679"/>
    </source>
</evidence>
<name>X1LWF3_9ZZZZ</name>
<feature type="domain" description="DNA methylase N-4/N-6" evidence="3">
    <location>
        <begin position="56"/>
        <end position="112"/>
    </location>
</feature>
<dbReference type="InterPro" id="IPR002941">
    <property type="entry name" value="DNA_methylase_N4/N6"/>
</dbReference>
<dbReference type="GO" id="GO:0032259">
    <property type="term" value="P:methylation"/>
    <property type="evidence" value="ECO:0007669"/>
    <property type="project" value="UniProtKB-KW"/>
</dbReference>
<organism evidence="4">
    <name type="scientific">marine sediment metagenome</name>
    <dbReference type="NCBI Taxonomy" id="412755"/>
    <lineage>
        <taxon>unclassified sequences</taxon>
        <taxon>metagenomes</taxon>
        <taxon>ecological metagenomes</taxon>
    </lineage>
</organism>